<feature type="transmembrane region" description="Helical" evidence="5">
    <location>
        <begin position="386"/>
        <end position="405"/>
    </location>
</feature>
<protein>
    <submittedName>
        <fullName evidence="6">Uncharacterized protein</fullName>
    </submittedName>
</protein>
<evidence type="ECO:0000313" key="6">
    <source>
        <dbReference type="EMBL" id="KAJ6628990.1"/>
    </source>
</evidence>
<organism evidence="6 7">
    <name type="scientific">Pseudolycoriella hygida</name>
    <dbReference type="NCBI Taxonomy" id="35572"/>
    <lineage>
        <taxon>Eukaryota</taxon>
        <taxon>Metazoa</taxon>
        <taxon>Ecdysozoa</taxon>
        <taxon>Arthropoda</taxon>
        <taxon>Hexapoda</taxon>
        <taxon>Insecta</taxon>
        <taxon>Pterygota</taxon>
        <taxon>Neoptera</taxon>
        <taxon>Endopterygota</taxon>
        <taxon>Diptera</taxon>
        <taxon>Nematocera</taxon>
        <taxon>Sciaroidea</taxon>
        <taxon>Sciaridae</taxon>
        <taxon>Pseudolycoriella</taxon>
    </lineage>
</organism>
<dbReference type="GO" id="GO:0016020">
    <property type="term" value="C:membrane"/>
    <property type="evidence" value="ECO:0007669"/>
    <property type="project" value="UniProtKB-SubCell"/>
</dbReference>
<dbReference type="SUPFAM" id="SSF103473">
    <property type="entry name" value="MFS general substrate transporter"/>
    <property type="match status" value="1"/>
</dbReference>
<name>A0A9Q0MLW1_9DIPT</name>
<feature type="transmembrane region" description="Helical" evidence="5">
    <location>
        <begin position="233"/>
        <end position="252"/>
    </location>
</feature>
<reference evidence="6" key="1">
    <citation type="submission" date="2022-07" db="EMBL/GenBank/DDBJ databases">
        <authorList>
            <person name="Trinca V."/>
            <person name="Uliana J.V.C."/>
            <person name="Torres T.T."/>
            <person name="Ward R.J."/>
            <person name="Monesi N."/>
        </authorList>
    </citation>
    <scope>NUCLEOTIDE SEQUENCE</scope>
    <source>
        <strain evidence="6">HSMRA1968</strain>
        <tissue evidence="6">Whole embryos</tissue>
    </source>
</reference>
<keyword evidence="7" id="KW-1185">Reference proteome</keyword>
<evidence type="ECO:0000256" key="1">
    <source>
        <dbReference type="ARBA" id="ARBA00004141"/>
    </source>
</evidence>
<feature type="transmembrane region" description="Helical" evidence="5">
    <location>
        <begin position="202"/>
        <end position="221"/>
    </location>
</feature>
<feature type="transmembrane region" description="Helical" evidence="5">
    <location>
        <begin position="425"/>
        <end position="451"/>
    </location>
</feature>
<feature type="transmembrane region" description="Helical" evidence="5">
    <location>
        <begin position="294"/>
        <end position="313"/>
    </location>
</feature>
<gene>
    <name evidence="6" type="ORF">Bhyg_16750</name>
</gene>
<keyword evidence="2 5" id="KW-0812">Transmembrane</keyword>
<proteinExistence type="predicted"/>
<evidence type="ECO:0000256" key="3">
    <source>
        <dbReference type="ARBA" id="ARBA00022989"/>
    </source>
</evidence>
<dbReference type="PANTHER" id="PTHR23507">
    <property type="entry name" value="ZGC:174356"/>
    <property type="match status" value="1"/>
</dbReference>
<dbReference type="Proteomes" id="UP001151699">
    <property type="component" value="Unassembled WGS sequence"/>
</dbReference>
<keyword evidence="3 5" id="KW-1133">Transmembrane helix</keyword>
<feature type="transmembrane region" description="Helical" evidence="5">
    <location>
        <begin position="171"/>
        <end position="190"/>
    </location>
</feature>
<feature type="non-terminal residue" evidence="6">
    <location>
        <position position="459"/>
    </location>
</feature>
<keyword evidence="4 5" id="KW-0472">Membrane</keyword>
<evidence type="ECO:0000256" key="5">
    <source>
        <dbReference type="SAM" id="Phobius"/>
    </source>
</evidence>
<dbReference type="OrthoDB" id="7788136at2759"/>
<feature type="transmembrane region" description="Helical" evidence="5">
    <location>
        <begin position="39"/>
        <end position="58"/>
    </location>
</feature>
<feature type="transmembrane region" description="Helical" evidence="5">
    <location>
        <begin position="264"/>
        <end position="282"/>
    </location>
</feature>
<dbReference type="PANTHER" id="PTHR23507:SF1">
    <property type="entry name" value="FI18259P1-RELATED"/>
    <property type="match status" value="1"/>
</dbReference>
<comment type="caution">
    <text evidence="6">The sequence shown here is derived from an EMBL/GenBank/DDBJ whole genome shotgun (WGS) entry which is preliminary data.</text>
</comment>
<evidence type="ECO:0000313" key="7">
    <source>
        <dbReference type="Proteomes" id="UP001151699"/>
    </source>
</evidence>
<dbReference type="GO" id="GO:0022857">
    <property type="term" value="F:transmembrane transporter activity"/>
    <property type="evidence" value="ECO:0007669"/>
    <property type="project" value="TreeGrafter"/>
</dbReference>
<evidence type="ECO:0000256" key="4">
    <source>
        <dbReference type="ARBA" id="ARBA00023136"/>
    </source>
</evidence>
<dbReference type="AlphaFoldDB" id="A0A9Q0MLW1"/>
<sequence>MYFDETKANAEAEEAKPSKPSLIEKLKNKRWTFKIKNNFSNYVTVEPLICFYMIQIFVTSSLISPYLFHKACVEINEDTYFCDVMTSNWHIDDQLCATYGLNGKLFCKRQNDLNFDDIDEPVVIVTGTMECDEIIRMYSESNTSAIRVTPEHNRFCRLGQKVLEKEYTPDSLIGISALILIFLVTMIVSIWSDKYSKRKMCLMLPIFGQLVTSIINLHGAYSNFLSFEFIYSSYILIVALTGGMPLFLFGCFGYMVDEAVRRKLLFRFGVISLILILLRRIPHTNDVFEFYRGSYKNSFILNLVFNIICLLYVKIILNESKRKVDVDALENESPSLESGPQSTRCGRSSVNRRKSKIQHLVKAFSLDVIWDYILIVFKKRRHNGRAVILIFLIVVFLCHMSLFGMQNYITMRDDFPFDLMDVDSAIFVIFSILLVTLNTSEAVISILVIVIPPLMRFIL</sequence>
<accession>A0A9Q0MLW1</accession>
<comment type="subcellular location">
    <subcellularLocation>
        <location evidence="1">Membrane</location>
        <topology evidence="1">Multi-pass membrane protein</topology>
    </subcellularLocation>
</comment>
<dbReference type="EMBL" id="WJQU01002946">
    <property type="protein sequence ID" value="KAJ6628990.1"/>
    <property type="molecule type" value="Genomic_DNA"/>
</dbReference>
<evidence type="ECO:0000256" key="2">
    <source>
        <dbReference type="ARBA" id="ARBA00022692"/>
    </source>
</evidence>
<dbReference type="InterPro" id="IPR036259">
    <property type="entry name" value="MFS_trans_sf"/>
</dbReference>